<keyword evidence="6" id="KW-1185">Reference proteome</keyword>
<feature type="region of interest" description="Disordered" evidence="2">
    <location>
        <begin position="91"/>
        <end position="267"/>
    </location>
</feature>
<dbReference type="InterPro" id="IPR019799">
    <property type="entry name" value="Glyco_hydro_22_CS"/>
</dbReference>
<feature type="domain" description="Glycosyl hydrolases family 22 (GH22)" evidence="4">
    <location>
        <begin position="302"/>
        <end position="320"/>
    </location>
</feature>
<reference evidence="5" key="2">
    <citation type="submission" date="2025-09" db="UniProtKB">
        <authorList>
            <consortium name="Ensembl"/>
        </authorList>
    </citation>
    <scope>IDENTIFICATION</scope>
</reference>
<evidence type="ECO:0000256" key="1">
    <source>
        <dbReference type="ARBA" id="ARBA00023157"/>
    </source>
</evidence>
<reference evidence="5" key="1">
    <citation type="submission" date="2025-08" db="UniProtKB">
        <authorList>
            <consortium name="Ensembl"/>
        </authorList>
    </citation>
    <scope>IDENTIFICATION</scope>
</reference>
<proteinExistence type="predicted"/>
<feature type="chain" id="PRO_5025441138" evidence="3">
    <location>
        <begin position="22"/>
        <end position="437"/>
    </location>
</feature>
<feature type="compositionally biased region" description="Basic and acidic residues" evidence="2">
    <location>
        <begin position="169"/>
        <end position="192"/>
    </location>
</feature>
<dbReference type="InterPro" id="IPR001916">
    <property type="entry name" value="Glyco_hydro_22"/>
</dbReference>
<keyword evidence="1" id="KW-1015">Disulfide bond</keyword>
<feature type="signal peptide" evidence="3">
    <location>
        <begin position="1"/>
        <end position="21"/>
    </location>
</feature>
<feature type="compositionally biased region" description="Basic residues" evidence="2">
    <location>
        <begin position="91"/>
        <end position="106"/>
    </location>
</feature>
<dbReference type="GeneTree" id="ENSGT00970000195479"/>
<protein>
    <submittedName>
        <fullName evidence="5">Uncharacterized LOC115177798</fullName>
    </submittedName>
</protein>
<dbReference type="PROSITE" id="PS00128">
    <property type="entry name" value="GLYCOSYL_HYDROL_F22_1"/>
    <property type="match status" value="1"/>
</dbReference>
<dbReference type="Proteomes" id="UP000472277">
    <property type="component" value="Chromosome 38"/>
</dbReference>
<dbReference type="AlphaFoldDB" id="A0A674D4P8"/>
<dbReference type="InterPro" id="IPR023346">
    <property type="entry name" value="Lysozyme-like_dom_sf"/>
</dbReference>
<feature type="compositionally biased region" description="Acidic residues" evidence="2">
    <location>
        <begin position="193"/>
        <end position="230"/>
    </location>
</feature>
<evidence type="ECO:0000313" key="6">
    <source>
        <dbReference type="Proteomes" id="UP000472277"/>
    </source>
</evidence>
<dbReference type="Gene3D" id="1.10.530.10">
    <property type="match status" value="1"/>
</dbReference>
<dbReference type="OMA" id="HTGMPEE"/>
<accession>A0A674D4P8</accession>
<gene>
    <name evidence="5" type="primary">LOC115177798</name>
</gene>
<organism evidence="5 6">
    <name type="scientific">Salmo trutta</name>
    <name type="common">Brown trout</name>
    <dbReference type="NCBI Taxonomy" id="8032"/>
    <lineage>
        <taxon>Eukaryota</taxon>
        <taxon>Metazoa</taxon>
        <taxon>Chordata</taxon>
        <taxon>Craniata</taxon>
        <taxon>Vertebrata</taxon>
        <taxon>Euteleostomi</taxon>
        <taxon>Actinopterygii</taxon>
        <taxon>Neopterygii</taxon>
        <taxon>Teleostei</taxon>
        <taxon>Protacanthopterygii</taxon>
        <taxon>Salmoniformes</taxon>
        <taxon>Salmonidae</taxon>
        <taxon>Salmoninae</taxon>
        <taxon>Salmo</taxon>
    </lineage>
</organism>
<evidence type="ECO:0000256" key="3">
    <source>
        <dbReference type="SAM" id="SignalP"/>
    </source>
</evidence>
<feature type="compositionally biased region" description="Basic and acidic residues" evidence="2">
    <location>
        <begin position="107"/>
        <end position="127"/>
    </location>
</feature>
<sequence>MKLELLVVLAVAALVPSLSEGLLLSKCELKTKLAEAADQFNLTEKIAAKGVELDNVLAKIICSLDLKSGLNTSLVTNLVLRKPILHKSKRHPISRRPVKLFGHKRPGRDVESKKDGVSSEREEDKPRPTGKPGGMKPKPTGKTEGVSPRSERPEGKRTRPGSPARGRNKREAEESAGDEHDKFEAQESKAAEVEEFGDYEDEGDEDEVDENELDEENLEELEAELDEQEGEEPKEREGNRKKRHIPKQLRGPGQSRKPPPRKPMRKPFKPIKTLSFSFFGLFQLSNRLACVSSNTTRSLNLCKTECSSFVDDDIRDDIACFVKSRAWMKALRFPWKCAKLQASEYFECDQPLNKHFPSFSQLLSSAISATNMLLSITSRWSARNYLSRYPLCWDNKCLLQTLGNSIIFSFNCPTTTSKEVKSNETQHFVENVSFVAW</sequence>
<dbReference type="Pfam" id="PF00062">
    <property type="entry name" value="Lys"/>
    <property type="match status" value="1"/>
</dbReference>
<dbReference type="SUPFAM" id="SSF53955">
    <property type="entry name" value="Lysozyme-like"/>
    <property type="match status" value="1"/>
</dbReference>
<feature type="compositionally biased region" description="Low complexity" evidence="2">
    <location>
        <begin position="134"/>
        <end position="145"/>
    </location>
</feature>
<dbReference type="InParanoid" id="A0A674D4P8"/>
<evidence type="ECO:0000313" key="5">
    <source>
        <dbReference type="Ensembl" id="ENSSTUP00000090496.1"/>
    </source>
</evidence>
<feature type="compositionally biased region" description="Basic residues" evidence="2">
    <location>
        <begin position="258"/>
        <end position="267"/>
    </location>
</feature>
<evidence type="ECO:0000256" key="2">
    <source>
        <dbReference type="SAM" id="MobiDB-lite"/>
    </source>
</evidence>
<keyword evidence="3" id="KW-0732">Signal</keyword>
<evidence type="ECO:0000259" key="4">
    <source>
        <dbReference type="PROSITE" id="PS00128"/>
    </source>
</evidence>
<name>A0A674D4P8_SALTR</name>
<dbReference type="Ensembl" id="ENSSTUT00000096247.1">
    <property type="protein sequence ID" value="ENSSTUP00000090496.1"/>
    <property type="gene ID" value="ENSSTUG00000039725.1"/>
</dbReference>